<gene>
    <name evidence="5" type="ORF">K1X11_013720</name>
</gene>
<dbReference type="InterPro" id="IPR000489">
    <property type="entry name" value="Pterin-binding_dom"/>
</dbReference>
<dbReference type="InterPro" id="IPR011005">
    <property type="entry name" value="Dihydropteroate_synth-like_sf"/>
</dbReference>
<dbReference type="PANTHER" id="PTHR45833:SF2">
    <property type="entry name" value="BIFUNCTIONAL HOMOCYSTEINE S-METHYLTRANSFERASE_5,10-METHYLENETETRAHYDROFOLATE REDUCTASE"/>
    <property type="match status" value="1"/>
</dbReference>
<dbReference type="PROSITE" id="PS50972">
    <property type="entry name" value="PTERIN_BINDING"/>
    <property type="match status" value="1"/>
</dbReference>
<evidence type="ECO:0000313" key="5">
    <source>
        <dbReference type="EMBL" id="WRQ85866.1"/>
    </source>
</evidence>
<dbReference type="Gene3D" id="3.20.20.20">
    <property type="entry name" value="Dihydropteroate synthase-like"/>
    <property type="match status" value="1"/>
</dbReference>
<comment type="similarity">
    <text evidence="1">Belongs to the vitamin-B12 dependent methionine synthase family.</text>
</comment>
<organism evidence="5 6">
    <name type="scientific">Actomonas aquatica</name>
    <dbReference type="NCBI Taxonomy" id="2866162"/>
    <lineage>
        <taxon>Bacteria</taxon>
        <taxon>Pseudomonadati</taxon>
        <taxon>Verrucomicrobiota</taxon>
        <taxon>Opitutia</taxon>
        <taxon>Opitutales</taxon>
        <taxon>Opitutaceae</taxon>
        <taxon>Actomonas</taxon>
    </lineage>
</organism>
<dbReference type="SUPFAM" id="SSF51717">
    <property type="entry name" value="Dihydropteroate synthetase-like"/>
    <property type="match status" value="1"/>
</dbReference>
<dbReference type="Pfam" id="PF00809">
    <property type="entry name" value="Pterin_bind"/>
    <property type="match status" value="1"/>
</dbReference>
<evidence type="ECO:0000256" key="2">
    <source>
        <dbReference type="ARBA" id="ARBA00022603"/>
    </source>
</evidence>
<reference evidence="5 6" key="1">
    <citation type="submission" date="2023-12" db="EMBL/GenBank/DDBJ databases">
        <title>Description of an unclassified Opitutus bacterium of Verrucomicrobiota.</title>
        <authorList>
            <person name="Zhang D.-F."/>
        </authorList>
    </citation>
    <scope>NUCLEOTIDE SEQUENCE [LARGE SCALE GENOMIC DNA]</scope>
    <source>
        <strain evidence="5 6">WL0086</strain>
    </source>
</reference>
<keyword evidence="6" id="KW-1185">Reference proteome</keyword>
<feature type="domain" description="Pterin-binding" evidence="4">
    <location>
        <begin position="6"/>
        <end position="277"/>
    </location>
</feature>
<accession>A0ABZ1C307</accession>
<dbReference type="GO" id="GO:0004156">
    <property type="term" value="F:dihydropteroate synthase activity"/>
    <property type="evidence" value="ECO:0007669"/>
    <property type="project" value="UniProtKB-EC"/>
</dbReference>
<keyword evidence="3 5" id="KW-0808">Transferase</keyword>
<proteinExistence type="inferred from homology"/>
<evidence type="ECO:0000256" key="1">
    <source>
        <dbReference type="ARBA" id="ARBA00010398"/>
    </source>
</evidence>
<dbReference type="Proteomes" id="UP000738431">
    <property type="component" value="Chromosome"/>
</dbReference>
<dbReference type="EMBL" id="CP139781">
    <property type="protein sequence ID" value="WRQ85866.1"/>
    <property type="molecule type" value="Genomic_DNA"/>
</dbReference>
<keyword evidence="2" id="KW-0489">Methyltransferase</keyword>
<name>A0ABZ1C307_9BACT</name>
<evidence type="ECO:0000256" key="3">
    <source>
        <dbReference type="ARBA" id="ARBA00022679"/>
    </source>
</evidence>
<evidence type="ECO:0000313" key="6">
    <source>
        <dbReference type="Proteomes" id="UP000738431"/>
    </source>
</evidence>
<sequence length="315" mass="34409">MPIPKLNIIGELINNSYARARRAFTDRDVTKYQELAKGQSALGAAYLTVNLDGTQRISVRAEEMLEFLPEVVPALQEATTTPLAFDNPSVDYHRVALAHYDASKSGRPILNSLAASRTHLDEMIGLVKDHDTRVVVMASEYFTDEGGSQCLDPRDSHSAAKRFIDMLATQADRQPDDIIIDVGLAPVGADTYGLINIGLDAMKLITADPDLKGVHFIVGLSNFAWGTPKGVREQLENAYLTIAGELGLDYALANVEKQPAALPADDPLVAQLRDALEQGRRQGDETQEQAGFRQAEAIMAICAANKEDEDDDWDD</sequence>
<evidence type="ECO:0000259" key="4">
    <source>
        <dbReference type="PROSITE" id="PS50972"/>
    </source>
</evidence>
<dbReference type="InterPro" id="IPR050554">
    <property type="entry name" value="Met_Synthase/Corrinoid"/>
</dbReference>
<dbReference type="EC" id="2.5.1.15" evidence="5"/>
<protein>
    <submittedName>
        <fullName evidence="5">Dihydropteroate synthase</fullName>
        <ecNumber evidence="5">2.5.1.15</ecNumber>
    </submittedName>
</protein>
<dbReference type="PANTHER" id="PTHR45833">
    <property type="entry name" value="METHIONINE SYNTHASE"/>
    <property type="match status" value="1"/>
</dbReference>
<dbReference type="RefSeq" id="WP_221032684.1">
    <property type="nucleotide sequence ID" value="NZ_CP139781.1"/>
</dbReference>